<gene>
    <name evidence="5" type="ORF">I6H47_01580</name>
</gene>
<evidence type="ECO:0000313" key="6">
    <source>
        <dbReference type="Proteomes" id="UP000595374"/>
    </source>
</evidence>
<proteinExistence type="predicted"/>
<dbReference type="SUPFAM" id="SSF46785">
    <property type="entry name" value="Winged helix' DNA-binding domain"/>
    <property type="match status" value="1"/>
</dbReference>
<dbReference type="EMBL" id="CP065989">
    <property type="protein sequence ID" value="QQB15942.1"/>
    <property type="molecule type" value="Genomic_DNA"/>
</dbReference>
<evidence type="ECO:0000256" key="2">
    <source>
        <dbReference type="ARBA" id="ARBA00023125"/>
    </source>
</evidence>
<dbReference type="PANTHER" id="PTHR33204">
    <property type="entry name" value="TRANSCRIPTIONAL REGULATOR, MARR FAMILY"/>
    <property type="match status" value="1"/>
</dbReference>
<dbReference type="GO" id="GO:0003677">
    <property type="term" value="F:DNA binding"/>
    <property type="evidence" value="ECO:0007669"/>
    <property type="project" value="UniProtKB-KW"/>
</dbReference>
<keyword evidence="3" id="KW-0804">Transcription</keyword>
<name>A0A7T4A288_9MICO</name>
<reference evidence="5 6" key="1">
    <citation type="submission" date="2020-12" db="EMBL/GenBank/DDBJ databases">
        <title>FDA dAtabase for Regulatory Grade micrObial Sequences (FDA-ARGOS): Supporting development and validation of Infectious Disease Dx tests.</title>
        <authorList>
            <person name="Sproer C."/>
            <person name="Gronow S."/>
            <person name="Severitt S."/>
            <person name="Schroder I."/>
            <person name="Tallon L."/>
            <person name="Sadzewicz L."/>
            <person name="Zhao X."/>
            <person name="Boylan J."/>
            <person name="Ott S."/>
            <person name="Bowen H."/>
            <person name="Vavikolanu K."/>
            <person name="Mehta A."/>
            <person name="Aluvathingal J."/>
            <person name="Nadendla S."/>
            <person name="Lowell S."/>
            <person name="Myers T."/>
            <person name="Yan Y."/>
            <person name="Sichtig H."/>
        </authorList>
    </citation>
    <scope>NUCLEOTIDE SEQUENCE [LARGE SCALE GENOMIC DNA]</scope>
    <source>
        <strain evidence="5 6">FDAARGOS_990</strain>
    </source>
</reference>
<keyword evidence="1" id="KW-0805">Transcription regulation</keyword>
<dbReference type="AlphaFoldDB" id="A0A7T4A288"/>
<dbReference type="Proteomes" id="UP000595374">
    <property type="component" value="Chromosome"/>
</dbReference>
<evidence type="ECO:0000256" key="1">
    <source>
        <dbReference type="ARBA" id="ARBA00023015"/>
    </source>
</evidence>
<dbReference type="Gene3D" id="1.10.10.10">
    <property type="entry name" value="Winged helix-like DNA-binding domain superfamily/Winged helix DNA-binding domain"/>
    <property type="match status" value="1"/>
</dbReference>
<dbReference type="Pfam" id="PF01638">
    <property type="entry name" value="HxlR"/>
    <property type="match status" value="1"/>
</dbReference>
<dbReference type="PROSITE" id="PS51118">
    <property type="entry name" value="HTH_HXLR"/>
    <property type="match status" value="1"/>
</dbReference>
<dbReference type="InterPro" id="IPR002577">
    <property type="entry name" value="HTH_HxlR"/>
</dbReference>
<dbReference type="PANTHER" id="PTHR33204:SF29">
    <property type="entry name" value="TRANSCRIPTIONAL REGULATOR"/>
    <property type="match status" value="1"/>
</dbReference>
<evidence type="ECO:0000313" key="5">
    <source>
        <dbReference type="EMBL" id="QQB15942.1"/>
    </source>
</evidence>
<keyword evidence="2" id="KW-0238">DNA-binding</keyword>
<feature type="domain" description="HTH hxlR-type" evidence="4">
    <location>
        <begin position="8"/>
        <end position="106"/>
    </location>
</feature>
<evidence type="ECO:0000259" key="4">
    <source>
        <dbReference type="PROSITE" id="PS51118"/>
    </source>
</evidence>
<protein>
    <submittedName>
        <fullName evidence="5">Helix-turn-helix transcriptional regulator</fullName>
    </submittedName>
</protein>
<sequence length="110" mass="11901">MAVALQTCPAEVVVAVLGGTWKITVVKAMFDGPIRFGDLQRQVPEVNRKTLTRQLTELEADGIVIRTDHGELPLRVDYRLTELGAALHPVIVAMEGWGSDYAAEITVGSG</sequence>
<accession>A0A7T4A288</accession>
<organism evidence="5 6">
    <name type="scientific">Brevibacterium casei</name>
    <dbReference type="NCBI Taxonomy" id="33889"/>
    <lineage>
        <taxon>Bacteria</taxon>
        <taxon>Bacillati</taxon>
        <taxon>Actinomycetota</taxon>
        <taxon>Actinomycetes</taxon>
        <taxon>Micrococcales</taxon>
        <taxon>Brevibacteriaceae</taxon>
        <taxon>Brevibacterium</taxon>
    </lineage>
</organism>
<dbReference type="InterPro" id="IPR036388">
    <property type="entry name" value="WH-like_DNA-bd_sf"/>
</dbReference>
<evidence type="ECO:0000256" key="3">
    <source>
        <dbReference type="ARBA" id="ARBA00023163"/>
    </source>
</evidence>
<dbReference type="InterPro" id="IPR036390">
    <property type="entry name" value="WH_DNA-bd_sf"/>
</dbReference>